<gene>
    <name evidence="7" type="ORF">ONB1V03_LOCUS5542</name>
</gene>
<evidence type="ECO:0000313" key="7">
    <source>
        <dbReference type="EMBL" id="CAD7646073.1"/>
    </source>
</evidence>
<dbReference type="InterPro" id="IPR036390">
    <property type="entry name" value="WH_DNA-bd_sf"/>
</dbReference>
<evidence type="ECO:0000256" key="5">
    <source>
        <dbReference type="ARBA" id="ARBA00022927"/>
    </source>
</evidence>
<dbReference type="InterPro" id="IPR036388">
    <property type="entry name" value="WH-like_DNA-bd_sf"/>
</dbReference>
<keyword evidence="6" id="KW-0967">Endosome</keyword>
<evidence type="ECO:0000256" key="1">
    <source>
        <dbReference type="ARBA" id="ARBA00009697"/>
    </source>
</evidence>
<reference evidence="7" key="1">
    <citation type="submission" date="2020-11" db="EMBL/GenBank/DDBJ databases">
        <authorList>
            <person name="Tran Van P."/>
        </authorList>
    </citation>
    <scope>NUCLEOTIDE SEQUENCE</scope>
</reference>
<evidence type="ECO:0000256" key="4">
    <source>
        <dbReference type="ARBA" id="ARBA00022490"/>
    </source>
</evidence>
<keyword evidence="3 6" id="KW-0813">Transport</keyword>
<keyword evidence="8" id="KW-1185">Reference proteome</keyword>
<proteinExistence type="inferred from homology"/>
<comment type="function">
    <text evidence="6">Component of the ESCRT-II complex (endosomal sorting complex required for transport II), which is required for multivesicular body (MVB) formation and sorting of endosomal cargo proteins into MVBs.</text>
</comment>
<dbReference type="Pfam" id="PF04157">
    <property type="entry name" value="EAP30"/>
    <property type="match status" value="1"/>
</dbReference>
<name>A0A7R9LQL5_9ACAR</name>
<dbReference type="PANTHER" id="PTHR13128">
    <property type="entry name" value="VACUOLAR PROTEIN-SORTING-ASSOCIATED PROTEIN 36"/>
    <property type="match status" value="1"/>
</dbReference>
<evidence type="ECO:0000256" key="2">
    <source>
        <dbReference type="ARBA" id="ARBA00017953"/>
    </source>
</evidence>
<dbReference type="GO" id="GO:0031902">
    <property type="term" value="C:late endosome membrane"/>
    <property type="evidence" value="ECO:0007669"/>
    <property type="project" value="UniProtKB-UniRule"/>
</dbReference>
<dbReference type="InterPro" id="IPR040608">
    <property type="entry name" value="Snf8/Vps36"/>
</dbReference>
<keyword evidence="4 6" id="KW-0963">Cytoplasm</keyword>
<keyword evidence="5 6" id="KW-0653">Protein transport</keyword>
<evidence type="ECO:0000313" key="8">
    <source>
        <dbReference type="Proteomes" id="UP000728032"/>
    </source>
</evidence>
<dbReference type="PANTHER" id="PTHR13128:SF12">
    <property type="entry name" value="VACUOLAR PROTEIN-SORTING-ASSOCIATED PROTEIN 36"/>
    <property type="match status" value="1"/>
</dbReference>
<evidence type="ECO:0000256" key="3">
    <source>
        <dbReference type="ARBA" id="ARBA00022448"/>
    </source>
</evidence>
<dbReference type="InterPro" id="IPR037855">
    <property type="entry name" value="Vps36"/>
</dbReference>
<dbReference type="Gene3D" id="1.10.10.10">
    <property type="entry name" value="Winged helix-like DNA-binding domain superfamily/Winged helix DNA-binding domain"/>
    <property type="match status" value="2"/>
</dbReference>
<protein>
    <recommendedName>
        <fullName evidence="2 6">Vacuolar protein-sorting-associated protein 36</fullName>
    </recommendedName>
    <alternativeName>
        <fullName evidence="6">ESCRT-II complex subunit VPS36</fullName>
    </alternativeName>
</protein>
<dbReference type="Proteomes" id="UP000728032">
    <property type="component" value="Unassembled WGS sequence"/>
</dbReference>
<dbReference type="AlphaFoldDB" id="A0A7R9LQL5"/>
<dbReference type="EMBL" id="CAJPVJ010002252">
    <property type="protein sequence ID" value="CAG2166011.1"/>
    <property type="molecule type" value="Genomic_DNA"/>
</dbReference>
<evidence type="ECO:0000256" key="6">
    <source>
        <dbReference type="RuleBase" id="RU367095"/>
    </source>
</evidence>
<dbReference type="Gene3D" id="6.10.140.260">
    <property type="match status" value="1"/>
</dbReference>
<dbReference type="GO" id="GO:0000814">
    <property type="term" value="C:ESCRT II complex"/>
    <property type="evidence" value="ECO:0007669"/>
    <property type="project" value="UniProtKB-UniRule"/>
</dbReference>
<accession>A0A7R9LQL5</accession>
<dbReference type="SUPFAM" id="SSF46785">
    <property type="entry name" value="Winged helix' DNA-binding domain"/>
    <property type="match status" value="2"/>
</dbReference>
<sequence>MSRGLGGIGKIEQKIKDKQDLTDRQISSAFQDLNQLMQMAKQMVGLSKNITQKLRDKGNDISNDETVLFKSHLLSLGISEQLDDPTVLFKSHLLSLGISEQLDDPVLRSQFSSDNKYYLSLAKQINTIIDPIVRQSGGQMSLTDVFCTVNRARGLELISVEDLLNACSTLASQKCGLKLVKYSSGLLVLESDNYNANAMNNKIIDLLEKCNSVSAQELAIDASIPLALARQRLIDCETIGIVCRDESIYGLRFFPNKFV</sequence>
<comment type="similarity">
    <text evidence="1 6">Belongs to the VPS36 family.</text>
</comment>
<dbReference type="GO" id="GO:0043130">
    <property type="term" value="F:ubiquitin binding"/>
    <property type="evidence" value="ECO:0007669"/>
    <property type="project" value="UniProtKB-UniRule"/>
</dbReference>
<dbReference type="FunFam" id="1.10.10.10:FF:000416">
    <property type="entry name" value="Vacuolar protein-sorting-associated protein 36"/>
    <property type="match status" value="1"/>
</dbReference>
<dbReference type="GO" id="GO:0043328">
    <property type="term" value="P:protein transport to vacuole involved in ubiquitin-dependent protein catabolic process via the multivesicular body sorting pathway"/>
    <property type="evidence" value="ECO:0007669"/>
    <property type="project" value="UniProtKB-UniRule"/>
</dbReference>
<dbReference type="OrthoDB" id="271448at2759"/>
<comment type="subunit">
    <text evidence="6">Component of the endosomal sorting complex required for transport II (ESCRT-II).</text>
</comment>
<organism evidence="7">
    <name type="scientific">Oppiella nova</name>
    <dbReference type="NCBI Taxonomy" id="334625"/>
    <lineage>
        <taxon>Eukaryota</taxon>
        <taxon>Metazoa</taxon>
        <taxon>Ecdysozoa</taxon>
        <taxon>Arthropoda</taxon>
        <taxon>Chelicerata</taxon>
        <taxon>Arachnida</taxon>
        <taxon>Acari</taxon>
        <taxon>Acariformes</taxon>
        <taxon>Sarcoptiformes</taxon>
        <taxon>Oribatida</taxon>
        <taxon>Brachypylina</taxon>
        <taxon>Oppioidea</taxon>
        <taxon>Oppiidae</taxon>
        <taxon>Oppiella</taxon>
    </lineage>
</organism>
<dbReference type="EMBL" id="OC917077">
    <property type="protein sequence ID" value="CAD7646073.1"/>
    <property type="molecule type" value="Genomic_DNA"/>
</dbReference>
<comment type="subcellular location">
    <subcellularLocation>
        <location evidence="6">Cytoplasm</location>
    </subcellularLocation>
    <subcellularLocation>
        <location evidence="6">Endosome</location>
    </subcellularLocation>
</comment>
<dbReference type="GO" id="GO:0032266">
    <property type="term" value="F:phosphatidylinositol-3-phosphate binding"/>
    <property type="evidence" value="ECO:0007669"/>
    <property type="project" value="UniProtKB-UniRule"/>
</dbReference>